<dbReference type="PIRSF" id="PIRSF016502">
    <property type="entry name" value="Urea_transporter"/>
    <property type="match status" value="1"/>
</dbReference>
<dbReference type="PANTHER" id="PTHR10464">
    <property type="entry name" value="UREA TRANSPORTER"/>
    <property type="match status" value="1"/>
</dbReference>
<evidence type="ECO:0000256" key="4">
    <source>
        <dbReference type="ARBA" id="ARBA00022692"/>
    </source>
</evidence>
<feature type="transmembrane region" description="Helical" evidence="8">
    <location>
        <begin position="235"/>
        <end position="252"/>
    </location>
</feature>
<evidence type="ECO:0000256" key="8">
    <source>
        <dbReference type="SAM" id="Phobius"/>
    </source>
</evidence>
<dbReference type="PANTHER" id="PTHR10464:SF4">
    <property type="entry name" value="UREA TRANSPORTER"/>
    <property type="match status" value="1"/>
</dbReference>
<keyword evidence="5 8" id="KW-1133">Transmembrane helix</keyword>
<dbReference type="InterPro" id="IPR029020">
    <property type="entry name" value="Ammonium/urea_transptr"/>
</dbReference>
<sequence>MRERLFVISRGIGQVMFQNNAFSGILMLSGILYSSWQLALLAIIGNIISTATAWICSYSREDIKNGLYGFNGTLVGIAIGVFIEITWLSMLLLLITSALSTWITYLFSLQHRLSGYTAPFILSVWILLVGCHWIFPSLLLSTTPLGAEPSSDFLRAFCLNIGQVMFQGNSISGLFFLIAIAVNSRINAFYTALGSILPIVVAVLSGMDHAILNAGLIGYNGVLCAIALGDKTIRSGAWCVCSILISILLQWLGMHWGITTLTAPFVISVWITIILKRSLEKTV</sequence>
<evidence type="ECO:0000256" key="5">
    <source>
        <dbReference type="ARBA" id="ARBA00022989"/>
    </source>
</evidence>
<reference evidence="9 10" key="1">
    <citation type="submission" date="2016-02" db="EMBL/GenBank/DDBJ databases">
        <authorList>
            <person name="Wen L."/>
            <person name="He K."/>
            <person name="Yang H."/>
        </authorList>
    </citation>
    <scope>NUCLEOTIDE SEQUENCE [LARGE SCALE GENOMIC DNA]</scope>
    <source>
        <strain evidence="9 10">KLE1704</strain>
    </source>
</reference>
<comment type="caution">
    <text evidence="9">The sequence shown here is derived from an EMBL/GenBank/DDBJ whole genome shotgun (WGS) entry which is preliminary data.</text>
</comment>
<feature type="transmembrane region" description="Helical" evidence="8">
    <location>
        <begin position="65"/>
        <end position="83"/>
    </location>
</feature>
<name>A0A139KZM2_9BACE</name>
<dbReference type="GO" id="GO:0015204">
    <property type="term" value="F:urea transmembrane transporter activity"/>
    <property type="evidence" value="ECO:0007669"/>
    <property type="project" value="InterPro"/>
</dbReference>
<feature type="transmembrane region" description="Helical" evidence="8">
    <location>
        <begin position="210"/>
        <end position="228"/>
    </location>
</feature>
<keyword evidence="3" id="KW-1003">Cell membrane</keyword>
<feature type="transmembrane region" description="Helical" evidence="8">
    <location>
        <begin position="161"/>
        <end position="181"/>
    </location>
</feature>
<feature type="transmembrane region" description="Helical" evidence="8">
    <location>
        <begin position="120"/>
        <end position="141"/>
    </location>
</feature>
<protein>
    <submittedName>
        <fullName evidence="9">Urea transporter</fullName>
    </submittedName>
</protein>
<evidence type="ECO:0000256" key="1">
    <source>
        <dbReference type="ARBA" id="ARBA00004651"/>
    </source>
</evidence>
<feature type="site" description="Important for channel permeability" evidence="7">
    <location>
        <position position="262"/>
    </location>
</feature>
<dbReference type="GO" id="GO:0005886">
    <property type="term" value="C:plasma membrane"/>
    <property type="evidence" value="ECO:0007669"/>
    <property type="project" value="UniProtKB-SubCell"/>
</dbReference>
<dbReference type="PATRIC" id="fig|329854.7.peg.3896"/>
<dbReference type="Pfam" id="PF03253">
    <property type="entry name" value="UT"/>
    <property type="match status" value="1"/>
</dbReference>
<dbReference type="EMBL" id="LTDF01000147">
    <property type="protein sequence ID" value="KXT44628.1"/>
    <property type="molecule type" value="Genomic_DNA"/>
</dbReference>
<feature type="transmembrane region" description="Helical" evidence="8">
    <location>
        <begin position="188"/>
        <end position="204"/>
    </location>
</feature>
<organism evidence="9">
    <name type="scientific">Bacteroides intestinalis</name>
    <dbReference type="NCBI Taxonomy" id="329854"/>
    <lineage>
        <taxon>Bacteria</taxon>
        <taxon>Pseudomonadati</taxon>
        <taxon>Bacteroidota</taxon>
        <taxon>Bacteroidia</taxon>
        <taxon>Bacteroidales</taxon>
        <taxon>Bacteroidaceae</taxon>
        <taxon>Bacteroides</taxon>
    </lineage>
</organism>
<dbReference type="Proteomes" id="UP000070319">
    <property type="component" value="Unassembled WGS sequence"/>
</dbReference>
<keyword evidence="4 8" id="KW-0812">Transmembrane</keyword>
<comment type="similarity">
    <text evidence="2">Belongs to the urea transporter family.</text>
</comment>
<evidence type="ECO:0000256" key="7">
    <source>
        <dbReference type="PIRSR" id="PIRSR016502-1"/>
    </source>
</evidence>
<feature type="transmembrane region" description="Helical" evidence="8">
    <location>
        <begin position="38"/>
        <end position="58"/>
    </location>
</feature>
<proteinExistence type="inferred from homology"/>
<gene>
    <name evidence="9" type="ORF">HMPREF2531_03828</name>
</gene>
<feature type="transmembrane region" description="Helical" evidence="8">
    <location>
        <begin position="89"/>
        <end position="108"/>
    </location>
</feature>
<evidence type="ECO:0000256" key="2">
    <source>
        <dbReference type="ARBA" id="ARBA00005914"/>
    </source>
</evidence>
<dbReference type="Gene3D" id="1.10.3430.10">
    <property type="entry name" value="Ammonium transporter AmtB like domains"/>
    <property type="match status" value="1"/>
</dbReference>
<dbReference type="AlphaFoldDB" id="A0A139KZM2"/>
<evidence type="ECO:0000313" key="10">
    <source>
        <dbReference type="Proteomes" id="UP000070319"/>
    </source>
</evidence>
<evidence type="ECO:0000256" key="3">
    <source>
        <dbReference type="ARBA" id="ARBA00022475"/>
    </source>
</evidence>
<dbReference type="RefSeq" id="WP_061437471.1">
    <property type="nucleotide sequence ID" value="NZ_KQ968732.1"/>
</dbReference>
<dbReference type="InterPro" id="IPR004937">
    <property type="entry name" value="Urea_transporter"/>
</dbReference>
<keyword evidence="6 8" id="KW-0472">Membrane</keyword>
<accession>A0A139KZM2</accession>
<evidence type="ECO:0000256" key="6">
    <source>
        <dbReference type="ARBA" id="ARBA00023136"/>
    </source>
</evidence>
<comment type="subcellular location">
    <subcellularLocation>
        <location evidence="1">Cell membrane</location>
        <topology evidence="1">Multi-pass membrane protein</topology>
    </subcellularLocation>
</comment>
<feature type="transmembrane region" description="Helical" evidence="8">
    <location>
        <begin position="258"/>
        <end position="275"/>
    </location>
</feature>
<evidence type="ECO:0000313" key="9">
    <source>
        <dbReference type="EMBL" id="KXT44628.1"/>
    </source>
</evidence>